<dbReference type="GO" id="GO:0016020">
    <property type="term" value="C:membrane"/>
    <property type="evidence" value="ECO:0007669"/>
    <property type="project" value="UniProtKB-SubCell"/>
</dbReference>
<proteinExistence type="inferred from homology"/>
<dbReference type="EMBL" id="JANJYJ010000008">
    <property type="protein sequence ID" value="KAK3195026.1"/>
    <property type="molecule type" value="Genomic_DNA"/>
</dbReference>
<keyword evidence="3 6" id="KW-0812">Transmembrane</keyword>
<gene>
    <name evidence="7" type="ORF">Dsin_026336</name>
</gene>
<keyword evidence="8" id="KW-1185">Reference proteome</keyword>
<dbReference type="Proteomes" id="UP001281410">
    <property type="component" value="Unassembled WGS sequence"/>
</dbReference>
<evidence type="ECO:0000256" key="1">
    <source>
        <dbReference type="ARBA" id="ARBA00004141"/>
    </source>
</evidence>
<dbReference type="InterPro" id="IPR036259">
    <property type="entry name" value="MFS_trans_sf"/>
</dbReference>
<dbReference type="InterPro" id="IPR000109">
    <property type="entry name" value="POT_fam"/>
</dbReference>
<organism evidence="7 8">
    <name type="scientific">Dipteronia sinensis</name>
    <dbReference type="NCBI Taxonomy" id="43782"/>
    <lineage>
        <taxon>Eukaryota</taxon>
        <taxon>Viridiplantae</taxon>
        <taxon>Streptophyta</taxon>
        <taxon>Embryophyta</taxon>
        <taxon>Tracheophyta</taxon>
        <taxon>Spermatophyta</taxon>
        <taxon>Magnoliopsida</taxon>
        <taxon>eudicotyledons</taxon>
        <taxon>Gunneridae</taxon>
        <taxon>Pentapetalae</taxon>
        <taxon>rosids</taxon>
        <taxon>malvids</taxon>
        <taxon>Sapindales</taxon>
        <taxon>Sapindaceae</taxon>
        <taxon>Hippocastanoideae</taxon>
        <taxon>Acereae</taxon>
        <taxon>Dipteronia</taxon>
    </lineage>
</organism>
<dbReference type="GO" id="GO:0022857">
    <property type="term" value="F:transmembrane transporter activity"/>
    <property type="evidence" value="ECO:0007669"/>
    <property type="project" value="InterPro"/>
</dbReference>
<keyword evidence="5 6" id="KW-0472">Membrane</keyword>
<feature type="transmembrane region" description="Helical" evidence="6">
    <location>
        <begin position="197"/>
        <end position="216"/>
    </location>
</feature>
<evidence type="ECO:0000256" key="2">
    <source>
        <dbReference type="ARBA" id="ARBA00005982"/>
    </source>
</evidence>
<feature type="transmembrane region" description="Helical" evidence="6">
    <location>
        <begin position="107"/>
        <end position="127"/>
    </location>
</feature>
<evidence type="ECO:0000256" key="5">
    <source>
        <dbReference type="ARBA" id="ARBA00023136"/>
    </source>
</evidence>
<feature type="transmembrane region" description="Helical" evidence="6">
    <location>
        <begin position="51"/>
        <end position="71"/>
    </location>
</feature>
<comment type="caution">
    <text evidence="7">The sequence shown here is derived from an EMBL/GenBank/DDBJ whole genome shotgun (WGS) entry which is preliminary data.</text>
</comment>
<feature type="transmembrane region" description="Helical" evidence="6">
    <location>
        <begin position="83"/>
        <end position="101"/>
    </location>
</feature>
<accession>A0AAD9ZXR4</accession>
<comment type="subcellular location">
    <subcellularLocation>
        <location evidence="1">Membrane</location>
        <topology evidence="1">Multi-pass membrane protein</topology>
    </subcellularLocation>
</comment>
<protein>
    <submittedName>
        <fullName evidence="7">Uncharacterized protein</fullName>
    </submittedName>
</protein>
<evidence type="ECO:0000313" key="7">
    <source>
        <dbReference type="EMBL" id="KAK3195026.1"/>
    </source>
</evidence>
<dbReference type="Gene3D" id="1.20.1250.20">
    <property type="entry name" value="MFS general substrate transporter like domains"/>
    <property type="match status" value="1"/>
</dbReference>
<name>A0AAD9ZXR4_9ROSI</name>
<comment type="similarity">
    <text evidence="2">Belongs to the major facilitator superfamily. Proton-dependent oligopeptide transporter (POT/PTR) (TC 2.A.17) family.</text>
</comment>
<evidence type="ECO:0000256" key="3">
    <source>
        <dbReference type="ARBA" id="ARBA00022692"/>
    </source>
</evidence>
<dbReference type="SUPFAM" id="SSF103473">
    <property type="entry name" value="MFS general substrate transporter"/>
    <property type="match status" value="1"/>
</dbReference>
<dbReference type="AlphaFoldDB" id="A0AAD9ZXR4"/>
<evidence type="ECO:0000256" key="4">
    <source>
        <dbReference type="ARBA" id="ARBA00022989"/>
    </source>
</evidence>
<dbReference type="Pfam" id="PF00854">
    <property type="entry name" value="PTR2"/>
    <property type="match status" value="1"/>
</dbReference>
<evidence type="ECO:0000256" key="6">
    <source>
        <dbReference type="SAM" id="Phobius"/>
    </source>
</evidence>
<dbReference type="PANTHER" id="PTHR11654">
    <property type="entry name" value="OLIGOPEPTIDE TRANSPORTER-RELATED"/>
    <property type="match status" value="1"/>
</dbReference>
<reference evidence="7" key="1">
    <citation type="journal article" date="2023" name="Plant J.">
        <title>Genome sequences and population genomics provide insights into the demographic history, inbreeding, and mutation load of two 'living fossil' tree species of Dipteronia.</title>
        <authorList>
            <person name="Feng Y."/>
            <person name="Comes H.P."/>
            <person name="Chen J."/>
            <person name="Zhu S."/>
            <person name="Lu R."/>
            <person name="Zhang X."/>
            <person name="Li P."/>
            <person name="Qiu J."/>
            <person name="Olsen K.M."/>
            <person name="Qiu Y."/>
        </authorList>
    </citation>
    <scope>NUCLEOTIDE SEQUENCE</scope>
    <source>
        <strain evidence="7">NBL</strain>
    </source>
</reference>
<evidence type="ECO:0000313" key="8">
    <source>
        <dbReference type="Proteomes" id="UP001281410"/>
    </source>
</evidence>
<sequence length="364" mass="40883">MELNLPMDGKEMVSDASSYTKDGSLDYHGQPAVKRRTGGWRCGLLLLVNQGLANLAFAGVEMNMVLFAKSVLRQTNEEAANTFSRLMGTLYISSLMGAFLSDSYLGRYITCVVFQVVSVIGFVALSISTHSFLLKPQGCGKIGQQCDPHSSSEIALFYISIYLIAIGNGAPEPALATFGADQFDEEDPKEKQSKSSFYSYFYAALNLGYLFSQTVLVYVENIGYWVLVFWICAGCVIFAFLLLLSGTFRYRRFRPSGNPLSRFSQVIVASFRKINLQVPSNGKELYEVYERENETINSRRILHTNDFKFLDRAAIMTPVEMNMTATSNGRNPNPWYLCTVTQVEEVKCILRFPLHRSMQGRLMP</sequence>
<keyword evidence="4 6" id="KW-1133">Transmembrane helix</keyword>
<feature type="transmembrane region" description="Helical" evidence="6">
    <location>
        <begin position="222"/>
        <end position="244"/>
    </location>
</feature>